<dbReference type="PANTHER" id="PTHR30055">
    <property type="entry name" value="HTH-TYPE TRANSCRIPTIONAL REGULATOR RUTR"/>
    <property type="match status" value="1"/>
</dbReference>
<gene>
    <name evidence="7" type="ORF">GCM10010531_10360</name>
</gene>
<protein>
    <submittedName>
        <fullName evidence="7">TetR/AcrR family transcriptional regulator</fullName>
    </submittedName>
</protein>
<dbReference type="InterPro" id="IPR039538">
    <property type="entry name" value="BetI_C"/>
</dbReference>
<keyword evidence="1" id="KW-0678">Repressor</keyword>
<dbReference type="InterPro" id="IPR050109">
    <property type="entry name" value="HTH-type_TetR-like_transc_reg"/>
</dbReference>
<evidence type="ECO:0000313" key="8">
    <source>
        <dbReference type="Proteomes" id="UP001499924"/>
    </source>
</evidence>
<comment type="caution">
    <text evidence="7">The sequence shown here is derived from an EMBL/GenBank/DDBJ whole genome shotgun (WGS) entry which is preliminary data.</text>
</comment>
<evidence type="ECO:0000256" key="1">
    <source>
        <dbReference type="ARBA" id="ARBA00022491"/>
    </source>
</evidence>
<dbReference type="EMBL" id="BAAAVV010000002">
    <property type="protein sequence ID" value="GAA3160723.1"/>
    <property type="molecule type" value="Genomic_DNA"/>
</dbReference>
<evidence type="ECO:0000256" key="2">
    <source>
        <dbReference type="ARBA" id="ARBA00023015"/>
    </source>
</evidence>
<dbReference type="InterPro" id="IPR009057">
    <property type="entry name" value="Homeodomain-like_sf"/>
</dbReference>
<feature type="domain" description="HTH tetR-type" evidence="6">
    <location>
        <begin position="12"/>
        <end position="72"/>
    </location>
</feature>
<keyword evidence="2" id="KW-0805">Transcription regulation</keyword>
<dbReference type="PANTHER" id="PTHR30055:SF234">
    <property type="entry name" value="HTH-TYPE TRANSCRIPTIONAL REGULATOR BETI"/>
    <property type="match status" value="1"/>
</dbReference>
<evidence type="ECO:0000259" key="6">
    <source>
        <dbReference type="PROSITE" id="PS50977"/>
    </source>
</evidence>
<dbReference type="InterPro" id="IPR036271">
    <property type="entry name" value="Tet_transcr_reg_TetR-rel_C_sf"/>
</dbReference>
<dbReference type="Pfam" id="PF00440">
    <property type="entry name" value="TetR_N"/>
    <property type="match status" value="1"/>
</dbReference>
<evidence type="ECO:0000256" key="5">
    <source>
        <dbReference type="PROSITE-ProRule" id="PRU00335"/>
    </source>
</evidence>
<reference evidence="8" key="1">
    <citation type="journal article" date="2019" name="Int. J. Syst. Evol. Microbiol.">
        <title>The Global Catalogue of Microorganisms (GCM) 10K type strain sequencing project: providing services to taxonomists for standard genome sequencing and annotation.</title>
        <authorList>
            <consortium name="The Broad Institute Genomics Platform"/>
            <consortium name="The Broad Institute Genome Sequencing Center for Infectious Disease"/>
            <person name="Wu L."/>
            <person name="Ma J."/>
        </authorList>
    </citation>
    <scope>NUCLEOTIDE SEQUENCE [LARGE SCALE GENOMIC DNA]</scope>
    <source>
        <strain evidence="8">JCM 15614</strain>
    </source>
</reference>
<dbReference type="PROSITE" id="PS50977">
    <property type="entry name" value="HTH_TETR_2"/>
    <property type="match status" value="1"/>
</dbReference>
<dbReference type="RefSeq" id="WP_344687555.1">
    <property type="nucleotide sequence ID" value="NZ_BAAAVV010000002.1"/>
</dbReference>
<evidence type="ECO:0000313" key="7">
    <source>
        <dbReference type="EMBL" id="GAA3160723.1"/>
    </source>
</evidence>
<evidence type="ECO:0000256" key="4">
    <source>
        <dbReference type="ARBA" id="ARBA00023163"/>
    </source>
</evidence>
<dbReference type="Gene3D" id="1.10.357.10">
    <property type="entry name" value="Tetracycline Repressor, domain 2"/>
    <property type="match status" value="1"/>
</dbReference>
<evidence type="ECO:0000256" key="3">
    <source>
        <dbReference type="ARBA" id="ARBA00023125"/>
    </source>
</evidence>
<accession>A0ABP6NWW9</accession>
<dbReference type="Pfam" id="PF13977">
    <property type="entry name" value="TetR_C_6"/>
    <property type="match status" value="1"/>
</dbReference>
<sequence length="198" mass="21718">MTTRLTRPQQVERNRTLLLDAARRTFLARGYAGATIDAIAEEAGFSKGVVYSQFAGKADLFLTLLEQRIVDRAAENGRLVAEHSGPDALRSLLRTSARRSRHGSDWGRLLIEFRLVAAHDPELNARYRVLHDRTIDLFAETVTAALARDGLAPAYPARTFAQLVLALDTGVVLERAADPDALPLELAEHVLARLVAPG</sequence>
<keyword evidence="3 5" id="KW-0238">DNA-binding</keyword>
<feature type="DNA-binding region" description="H-T-H motif" evidence="5">
    <location>
        <begin position="35"/>
        <end position="54"/>
    </location>
</feature>
<keyword evidence="8" id="KW-1185">Reference proteome</keyword>
<keyword evidence="4" id="KW-0804">Transcription</keyword>
<organism evidence="7 8">
    <name type="scientific">Blastococcus jejuensis</name>
    <dbReference type="NCBI Taxonomy" id="351224"/>
    <lineage>
        <taxon>Bacteria</taxon>
        <taxon>Bacillati</taxon>
        <taxon>Actinomycetota</taxon>
        <taxon>Actinomycetes</taxon>
        <taxon>Geodermatophilales</taxon>
        <taxon>Geodermatophilaceae</taxon>
        <taxon>Blastococcus</taxon>
    </lineage>
</organism>
<name>A0ABP6NWW9_9ACTN</name>
<proteinExistence type="predicted"/>
<dbReference type="PRINTS" id="PR00455">
    <property type="entry name" value="HTHTETR"/>
</dbReference>
<dbReference type="InterPro" id="IPR001647">
    <property type="entry name" value="HTH_TetR"/>
</dbReference>
<dbReference type="SUPFAM" id="SSF46689">
    <property type="entry name" value="Homeodomain-like"/>
    <property type="match status" value="1"/>
</dbReference>
<dbReference type="SUPFAM" id="SSF48498">
    <property type="entry name" value="Tetracyclin repressor-like, C-terminal domain"/>
    <property type="match status" value="1"/>
</dbReference>
<dbReference type="Proteomes" id="UP001499924">
    <property type="component" value="Unassembled WGS sequence"/>
</dbReference>